<dbReference type="EMBL" id="FQVO01000002">
    <property type="protein sequence ID" value="SHE55781.1"/>
    <property type="molecule type" value="Genomic_DNA"/>
</dbReference>
<dbReference type="SUPFAM" id="SSF69318">
    <property type="entry name" value="Integrin alpha N-terminal domain"/>
    <property type="match status" value="1"/>
</dbReference>
<accession>A0A1M4UG91</accession>
<dbReference type="Pfam" id="PF03534">
    <property type="entry name" value="SpvB"/>
    <property type="match status" value="1"/>
</dbReference>
<reference evidence="7" key="1">
    <citation type="submission" date="2016-11" db="EMBL/GenBank/DDBJ databases">
        <authorList>
            <person name="Varghese N."/>
            <person name="Submissions S."/>
        </authorList>
    </citation>
    <scope>NUCLEOTIDE SEQUENCE [LARGE SCALE GENOMIC DNA]</scope>
    <source>
        <strain evidence="7">DSM 26898</strain>
    </source>
</reference>
<feature type="domain" description="Insecticide toxin TcdB middle/N-terminal" evidence="5">
    <location>
        <begin position="1917"/>
        <end position="2064"/>
    </location>
</feature>
<dbReference type="InterPro" id="IPR050708">
    <property type="entry name" value="T6SS_VgrG/RHS"/>
</dbReference>
<evidence type="ECO:0000256" key="1">
    <source>
        <dbReference type="ARBA" id="ARBA00004613"/>
    </source>
</evidence>
<evidence type="ECO:0000256" key="3">
    <source>
        <dbReference type="ARBA" id="ARBA00023026"/>
    </source>
</evidence>
<keyword evidence="2" id="KW-0964">Secreted</keyword>
<keyword evidence="7" id="KW-1185">Reference proteome</keyword>
<dbReference type="InterPro" id="IPR003284">
    <property type="entry name" value="Sal_SpvB"/>
</dbReference>
<evidence type="ECO:0000313" key="6">
    <source>
        <dbReference type="EMBL" id="SHE55781.1"/>
    </source>
</evidence>
<dbReference type="STRING" id="1302685.SAMN05444408_10293"/>
<keyword evidence="3" id="KW-0843">Virulence</keyword>
<dbReference type="PANTHER" id="PTHR32305:SF15">
    <property type="entry name" value="PROTEIN RHSA-RELATED"/>
    <property type="match status" value="1"/>
</dbReference>
<feature type="region of interest" description="Disordered" evidence="4">
    <location>
        <begin position="3266"/>
        <end position="3286"/>
    </location>
</feature>
<evidence type="ECO:0000256" key="4">
    <source>
        <dbReference type="SAM" id="MobiDB-lite"/>
    </source>
</evidence>
<dbReference type="InterPro" id="IPR022045">
    <property type="entry name" value="TcdB_toxin_mid/N"/>
</dbReference>
<evidence type="ECO:0000256" key="2">
    <source>
        <dbReference type="ARBA" id="ARBA00022525"/>
    </source>
</evidence>
<dbReference type="RefSeq" id="WP_072883464.1">
    <property type="nucleotide sequence ID" value="NZ_FQVO01000002.1"/>
</dbReference>
<dbReference type="Proteomes" id="UP000184236">
    <property type="component" value="Unassembled WGS sequence"/>
</dbReference>
<evidence type="ECO:0000313" key="7">
    <source>
        <dbReference type="Proteomes" id="UP000184236"/>
    </source>
</evidence>
<dbReference type="InterPro" id="IPR006530">
    <property type="entry name" value="YD"/>
</dbReference>
<name>A0A1M4UG91_9FLAO</name>
<dbReference type="OrthoDB" id="9765204at2"/>
<dbReference type="GO" id="GO:0005576">
    <property type="term" value="C:extracellular region"/>
    <property type="evidence" value="ECO:0007669"/>
    <property type="project" value="UniProtKB-SubCell"/>
</dbReference>
<dbReference type="PANTHER" id="PTHR32305">
    <property type="match status" value="1"/>
</dbReference>
<dbReference type="GO" id="GO:0005737">
    <property type="term" value="C:cytoplasm"/>
    <property type="evidence" value="ECO:0007669"/>
    <property type="project" value="InterPro"/>
</dbReference>
<evidence type="ECO:0000259" key="5">
    <source>
        <dbReference type="Pfam" id="PF12256"/>
    </source>
</evidence>
<protein>
    <submittedName>
        <fullName evidence="6">RHS repeat-associated core domain-containing protein</fullName>
    </submittedName>
</protein>
<gene>
    <name evidence="6" type="ORF">SAMN05444408_10293</name>
</gene>
<sequence length="3461" mass="384417">MRNSILSRLRENPKIVKVLVFLTSWTQLHAYANTAYLNKPKETLPGADFHYSSVIRNDNSFLKNDEKSLAIDNALRNNISYPNEKNIDSENISGQSIYGHEALVDDQKNIVDKSISGFYLSDIKEGIIGKDSEHPIDQIYDNIFNITVNEKIRPDKQYSLEYDLYGLKDYKQVSKVINDELAVGGQNVEKTTVWIHQTEPVKATAVKEGKNIIIFTIPNSSDYSYKIRNLHIVTSDKKSAPAEFANSYVGQTNYKYINSQNQAEELSLHSATLKIEGNSVKNTAVYSITALRDIDMPALTQEMVNVTADHFGYRFLPHGENFSAPAKVSLGYDKSKIPAGYTEQDIKTFYFDLTQKKWIALEKAEKDSLQKGSNIIVSKTTHFTDMVNGIIKVPESPETGSYAPNSIKDIKAADPTEGIVSIAPPSANNMGTVNTGFPIKLPAGRGGMQPSLSVNYSSEGGNGWLGLGWDLSIPSISIDTRLGVPTYDQNRESEIYTLGGEQLTFKVGDSYVLPNRAEGFEKGRETDRQFYPRTEGGYSKIIRKGNNPNNYVWIVTSKDGTRSCFGGDENGNVLENAVLRQPGTNNIGHWALYKTIDTNGNFVEYTYNRPPNYNSSDNVMGKGGQEMYIGKIEYTKYNVPNALKTYTVNFDYYDQRPDVQVDARLGFVQVTSKKLKSIAILYGTDKVRSYEFGYKEGAFKKSLLETITEKDANDQIFYTNRVEYQSAPGELFGAPQIWNVNNVNGVESGYFTDSFSPAAAGETFGGKYNAINSNISDSKNLGFRLGFWTYTQGTTLIQLPSPLALFIPLVITETGRYSIGAQGGFGNSNSRTQVNLLDMDGDNLPDITYKIGGDYYYAKNKNGSFDLDTVNKINIPGLGHTKSKNWNTGIDGNYAVDTDLSTGVGFDYSNSTTDNKVYFEDFNADGLVDVSDNGKVKFGYNPNANLTNSNTFIPKFDYSSQPSPAPIQVLSSSISTATPSFNNNEKKMMFEQNPLHDMIKVWVAPKSGNITVTSNCNLLPASYDPNEDNTSVDGVAISIQKGNNPPDYTLSIPKDDTSVKNTVLSYNNINKGDKIYFRVSSKYDGRYDQVNWNPVIQYTSNTSPAIDGNNRDLNTYNFSDDFIVSGSANFSAPEAGTLNLSVNKPGTSDYVKISVLKNNTEVWSTTYAPTDNVASNVSVPISFAANDDIIVKLLSNTNIHWPDVEINPVFTTVSGKINYLFTEYGMFNYQESAVNNAFTYLVSPNDAGKTFTIKPVNSINSLNGSFTVSAKIKNRAVGKFSYTLNNGVLSANGSSYGFALNKFTSQDINENLYIEITTQQNRTINQAFLDYLKNINLELIVNEVAASGQTNSIVGGTVTLTSGQAMILNFIKSGPPSSSGYPSGSFRYRVVGNPVWTGPVVLQSSASQNMLSQTLNLSPGIYEYEASINFNGQASYYGSNSYVSVSKAKNKTFVYSPLTARNITQILSAEDYDTRFGQLYRGWGSFIINGNNPSNSTIVQNHLSNINSDFANNGSVTEMKIDETKLFIPQSSTNPSNNAPLNPTIDPATGLPTPYNPNSSAMSNQYFVMTTPIINKQGVKYWMGLDENNYITKQTVSTSRLGDDNIDETFSNQSPVFSFNSYQLPSLIQKSKLYSVSGKAGISYSSSAGVGGDGNFSSTIFAENKSVTAMADMNADGFPDHIVDSNLQYTNANGFLSSKNSNIGSYSISRTEEAIGAGAGTSFTHGTAAFTLSRNSNFPTSFALSQKNDFSASLNGNFGFEKEKIKKTYFDINGDGIPDRIENGNVELGLGYGFYPANSSLSFNTSYSRNENWGAGLGVSLFNGSVQGGTSLSGSTNDIEEEMFDLNGDGLQDYINLKASKYFLNLGNKFEDYQNLSVGKARSTTGSLGANFGLSIPISIPIIVDYSTNVLAGIKIVPGININSGNSVSKTKSTFKDMNGDGYLDYITSDDTNSITVRLNQIGTTNLLRKVTTPSGGSWEVEYERVGNTYDMPQSKYVLKTVITNDGFTGDSTFSPDVSKITVKYENPYHSRRERIFYGFEKVTVNQIDTKQGGVFSNVIYRKTEQTFNNKNYYLKGALLNEKLLDASGKIWTEKSNTYELRKIHSPNTLNTLLNQEKESEKNHQDYACFIALKNTVSKFYEGLATAAKSTSSSITEYDEWGNAVKVTDFGDTQIGSTEIVSSEVTYEEVAPGRYVIAPKTVKNTATGIVREKRAEYNPSTGDLTKIVIKNQGVDYSVYDFEYDVYGNITKSTGPANSANQRFFHQYTYDDNVKTYPVKVQDAFGYTSKTQYDFRFGLPVLTVDMNLQPMKFVYDAKARTTEITGPYEMFNNIPWTIKFEYNPVTDAPLNATNAQSYAITKHYDPEYTDSTINTITIADGFGEAIQVKKTGDIHNDGVKYIVAGKVETDAFGRALKTYYPTTENVGTGNTLYNASVDTIEPTINQYDVLDRVVYTKLPGENLFSTIEYGFANDVQGRPMFATTFKDELGSIKKSYTDIKGRTTSVWEVSNTGDIKTKFTHDAIGQILQVEDVAGNITTSQYDDLGRRISYKHPDSGITTYKYDPAGNMNSKTNAANEIVNYKYDYTRLKEVNYPVYPENNVKYYYGAAMDASAMDNNAVGRLWYQTDATGTQYLKYGRLGELTYQRRSVAVPDAGVYWFGTSWEYDTWNRVKKITYPDGEEVKYTYNKAGNLFKMNSVKDGFSKDIIKNLGYDKFEQRVYLQYGNGTETTYEYETNRRRLLKMYAKNSNRYFMQNTYQYDVVSNIMQVHNNAPVVQGLLGGGTNYAYGYDDLYRLTSSSGSWRGINSAGQEERHRFTVGMTYDNMHNIMSKTQKHEWVTGSASNNWTALEPTSYRLNYKYEDPSHPHAPSRIIDEPNLVPNATCCNPDDPGVKFQHYKYDPKGNPTHIFQQTCTNEEEKAVYLWDEENRLRFVDTNPTTPEADGAAIYTYDAGGERIIKDVLFKGKIGKYDSDYIEVSGETIHEASIYPSGLITLNLTYDLQSGMLQEPRYTKHYYAGSQRIQSKIGNSGSIGAFDCAWLIIPFGGTIPPINPVNVSNQILQTATQSNLVIMQTNNLTPPVNYGQNGGYTGNCVSSYASNVKEEEIYWFHPDHLGSSSFITGLDGEVTQNMEYFPSGEIFVENHHKDGLNSQYKFNGKEQDAETGYYYYGARYYNPRVSLWLNVDPLADYNPFYNSEHYIDGEHNGGVYNSGNNNPYIYCYQKPVDLVDPNGKQTKGSQFGFGINIGFGSGATTLNFTGRNPLGNIKPMRTINTTTSTSPNSNLKGLSGRQTVGLAAIISFVWENTVSGPNPIDEVPNPKYDPVPDEKTNSFYIYRAMREVNGMPEIGDIGLAQLGVRNSDILGKNVDNAVPGYFNKWIQPGYLKGMSVTPWFAPTGNYGAKQGKPLWRLNILVLPFFNLSFFQDTPTHGIVIPSSPMSLGTFRENIHKTALYWQKYQDVK</sequence>
<feature type="compositionally biased region" description="Low complexity" evidence="4">
    <location>
        <begin position="3271"/>
        <end position="3283"/>
    </location>
</feature>
<dbReference type="InterPro" id="IPR028994">
    <property type="entry name" value="Integrin_alpha_N"/>
</dbReference>
<dbReference type="Gene3D" id="2.180.10.10">
    <property type="entry name" value="RHS repeat-associated core"/>
    <property type="match status" value="2"/>
</dbReference>
<dbReference type="NCBIfam" id="TIGR03696">
    <property type="entry name" value="Rhs_assc_core"/>
    <property type="match status" value="1"/>
</dbReference>
<dbReference type="InterPro" id="IPR022385">
    <property type="entry name" value="Rhs_assc_core"/>
</dbReference>
<dbReference type="NCBIfam" id="TIGR01643">
    <property type="entry name" value="YD_repeat_2x"/>
    <property type="match status" value="2"/>
</dbReference>
<organism evidence="6 7">
    <name type="scientific">Chryseobacterium takakiae</name>
    <dbReference type="NCBI Taxonomy" id="1302685"/>
    <lineage>
        <taxon>Bacteria</taxon>
        <taxon>Pseudomonadati</taxon>
        <taxon>Bacteroidota</taxon>
        <taxon>Flavobacteriia</taxon>
        <taxon>Flavobacteriales</taxon>
        <taxon>Weeksellaceae</taxon>
        <taxon>Chryseobacterium group</taxon>
        <taxon>Chryseobacterium</taxon>
    </lineage>
</organism>
<proteinExistence type="predicted"/>
<dbReference type="Pfam" id="PF12256">
    <property type="entry name" value="TcdB_toxin_midN"/>
    <property type="match status" value="1"/>
</dbReference>
<comment type="subcellular location">
    <subcellularLocation>
        <location evidence="1">Secreted</location>
    </subcellularLocation>
</comment>